<dbReference type="Gene3D" id="1.10.274.10">
    <property type="entry name" value="PtsI, HPr-binding domain"/>
    <property type="match status" value="1"/>
</dbReference>
<dbReference type="PRINTS" id="PR00107">
    <property type="entry name" value="PHOSPHOCPHPR"/>
</dbReference>
<dbReference type="Proteomes" id="UP000494252">
    <property type="component" value="Unassembled WGS sequence"/>
</dbReference>
<dbReference type="GO" id="GO:0016301">
    <property type="term" value="F:kinase activity"/>
    <property type="evidence" value="ECO:0007669"/>
    <property type="project" value="UniProtKB-KW"/>
</dbReference>
<keyword evidence="12" id="KW-0418">Kinase</keyword>
<protein>
    <recommendedName>
        <fullName evidence="5">phosphoenolpyruvate--protein phosphotransferase</fullName>
        <ecNumber evidence="5">2.7.3.9</ecNumber>
    </recommendedName>
</protein>
<evidence type="ECO:0000256" key="3">
    <source>
        <dbReference type="ARBA" id="ARBA00004496"/>
    </source>
</evidence>
<evidence type="ECO:0000256" key="1">
    <source>
        <dbReference type="ARBA" id="ARBA00000683"/>
    </source>
</evidence>
<dbReference type="PRINTS" id="PR01736">
    <property type="entry name" value="PHPHTRNFRASE"/>
</dbReference>
<dbReference type="FunFam" id="2.70.70.10:FF:000001">
    <property type="entry name" value="PTS system glucose-specific IIA component"/>
    <property type="match status" value="1"/>
</dbReference>
<keyword evidence="11" id="KW-0479">Metal-binding</keyword>
<feature type="domain" description="PTS EIIA type-1" evidence="16">
    <location>
        <begin position="28"/>
        <end position="132"/>
    </location>
</feature>
<dbReference type="InterPro" id="IPR011055">
    <property type="entry name" value="Dup_hybrid_motif"/>
</dbReference>
<dbReference type="PANTHER" id="PTHR46244">
    <property type="entry name" value="PHOSPHOENOLPYRUVATE-PROTEIN PHOSPHOTRANSFERASE"/>
    <property type="match status" value="1"/>
</dbReference>
<feature type="compositionally biased region" description="Low complexity" evidence="15">
    <location>
        <begin position="266"/>
        <end position="280"/>
    </location>
</feature>
<keyword evidence="10" id="KW-0598">Phosphotransferase system</keyword>
<proteinExistence type="inferred from homology"/>
<accession>A0A6J5FWM3</accession>
<keyword evidence="7" id="KW-0963">Cytoplasm</keyword>
<dbReference type="Gene3D" id="3.50.30.10">
    <property type="entry name" value="Phosphohistidine domain"/>
    <property type="match status" value="1"/>
</dbReference>
<dbReference type="Gene3D" id="2.70.70.10">
    <property type="entry name" value="Glucose Permease (Domain IIA)"/>
    <property type="match status" value="1"/>
</dbReference>
<evidence type="ECO:0000256" key="9">
    <source>
        <dbReference type="ARBA" id="ARBA00022679"/>
    </source>
</evidence>
<reference evidence="18 19" key="1">
    <citation type="submission" date="2020-04" db="EMBL/GenBank/DDBJ databases">
        <authorList>
            <person name="De Canck E."/>
        </authorList>
    </citation>
    <scope>NUCLEOTIDE SEQUENCE [LARGE SCALE GENOMIC DNA]</scope>
    <source>
        <strain evidence="18 19">LMG 27177</strain>
    </source>
</reference>
<dbReference type="Gene3D" id="3.20.20.60">
    <property type="entry name" value="Phosphoenolpyruvate-binding domains"/>
    <property type="match status" value="1"/>
</dbReference>
<evidence type="ECO:0000256" key="2">
    <source>
        <dbReference type="ARBA" id="ARBA00001946"/>
    </source>
</evidence>
<dbReference type="AlphaFoldDB" id="A0A6J5FWM3"/>
<dbReference type="PROSITE" id="PS51350">
    <property type="entry name" value="PTS_HPR_DOM"/>
    <property type="match status" value="1"/>
</dbReference>
<dbReference type="NCBIfam" id="TIGR00830">
    <property type="entry name" value="PTBA"/>
    <property type="match status" value="1"/>
</dbReference>
<dbReference type="GO" id="GO:0008965">
    <property type="term" value="F:phosphoenolpyruvate-protein phosphotransferase activity"/>
    <property type="evidence" value="ECO:0007669"/>
    <property type="project" value="UniProtKB-EC"/>
</dbReference>
<dbReference type="InterPro" id="IPR008731">
    <property type="entry name" value="PTS_EIN"/>
</dbReference>
<gene>
    <name evidence="18" type="ORF">LMG27177_02436</name>
</gene>
<dbReference type="SUPFAM" id="SSF51621">
    <property type="entry name" value="Phosphoenolpyruvate/pyruvate domain"/>
    <property type="match status" value="1"/>
</dbReference>
<evidence type="ECO:0000256" key="15">
    <source>
        <dbReference type="SAM" id="MobiDB-lite"/>
    </source>
</evidence>
<comment type="cofactor">
    <cofactor evidence="2">
        <name>Mg(2+)</name>
        <dbReference type="ChEBI" id="CHEBI:18420"/>
    </cofactor>
</comment>
<dbReference type="InterPro" id="IPR006318">
    <property type="entry name" value="PTS_EI-like"/>
</dbReference>
<dbReference type="NCBIfam" id="TIGR01417">
    <property type="entry name" value="PTS_I_fam"/>
    <property type="match status" value="1"/>
</dbReference>
<dbReference type="InterPro" id="IPR040442">
    <property type="entry name" value="Pyrv_kinase-like_dom_sf"/>
</dbReference>
<dbReference type="Pfam" id="PF00358">
    <property type="entry name" value="PTS_EIIA_1"/>
    <property type="match status" value="1"/>
</dbReference>
<dbReference type="SUPFAM" id="SSF47831">
    <property type="entry name" value="Enzyme I of the PEP:sugar phosphotransferase system HPr-binding (sub)domain"/>
    <property type="match status" value="1"/>
</dbReference>
<dbReference type="InterPro" id="IPR050499">
    <property type="entry name" value="PEP-utilizing_PTS_enzyme"/>
</dbReference>
<keyword evidence="14" id="KW-0175">Coiled coil</keyword>
<dbReference type="GO" id="GO:0005737">
    <property type="term" value="C:cytoplasm"/>
    <property type="evidence" value="ECO:0007669"/>
    <property type="project" value="UniProtKB-SubCell"/>
</dbReference>
<dbReference type="PROSITE" id="PS51093">
    <property type="entry name" value="PTS_EIIA_TYPE_1"/>
    <property type="match status" value="1"/>
</dbReference>
<dbReference type="InterPro" id="IPR035895">
    <property type="entry name" value="HPr-like_sf"/>
</dbReference>
<keyword evidence="6" id="KW-0813">Transport</keyword>
<dbReference type="GO" id="GO:0009401">
    <property type="term" value="P:phosphoenolpyruvate-dependent sugar phosphotransferase system"/>
    <property type="evidence" value="ECO:0007669"/>
    <property type="project" value="UniProtKB-KW"/>
</dbReference>
<evidence type="ECO:0000256" key="12">
    <source>
        <dbReference type="ARBA" id="ARBA00022777"/>
    </source>
</evidence>
<dbReference type="InterPro" id="IPR008279">
    <property type="entry name" value="PEP-util_enz_mobile_dom"/>
</dbReference>
<organism evidence="18 19">
    <name type="scientific">Paraburkholderia fynbosensis</name>
    <dbReference type="NCBI Taxonomy" id="1200993"/>
    <lineage>
        <taxon>Bacteria</taxon>
        <taxon>Pseudomonadati</taxon>
        <taxon>Pseudomonadota</taxon>
        <taxon>Betaproteobacteria</taxon>
        <taxon>Burkholderiales</taxon>
        <taxon>Burkholderiaceae</taxon>
        <taxon>Paraburkholderia</taxon>
    </lineage>
</organism>
<dbReference type="EMBL" id="CADIKI010000006">
    <property type="protein sequence ID" value="CAB3788546.1"/>
    <property type="molecule type" value="Genomic_DNA"/>
</dbReference>
<dbReference type="InterPro" id="IPR000121">
    <property type="entry name" value="PEP_util_C"/>
</dbReference>
<evidence type="ECO:0000256" key="8">
    <source>
        <dbReference type="ARBA" id="ARBA00022597"/>
    </source>
</evidence>
<comment type="catalytic activity">
    <reaction evidence="1">
        <text>L-histidyl-[protein] + phosphoenolpyruvate = N(pros)-phospho-L-histidyl-[protein] + pyruvate</text>
        <dbReference type="Rhea" id="RHEA:23880"/>
        <dbReference type="Rhea" id="RHEA-COMP:9745"/>
        <dbReference type="Rhea" id="RHEA-COMP:9746"/>
        <dbReference type="ChEBI" id="CHEBI:15361"/>
        <dbReference type="ChEBI" id="CHEBI:29979"/>
        <dbReference type="ChEBI" id="CHEBI:58702"/>
        <dbReference type="ChEBI" id="CHEBI:64837"/>
        <dbReference type="EC" id="2.7.3.9"/>
    </reaction>
</comment>
<evidence type="ECO:0000256" key="14">
    <source>
        <dbReference type="SAM" id="Coils"/>
    </source>
</evidence>
<dbReference type="SUPFAM" id="SSF51261">
    <property type="entry name" value="Duplicated hybrid motif"/>
    <property type="match status" value="1"/>
</dbReference>
<evidence type="ECO:0000313" key="19">
    <source>
        <dbReference type="Proteomes" id="UP000494252"/>
    </source>
</evidence>
<dbReference type="PROSITE" id="PS00369">
    <property type="entry name" value="PTS_HPR_HIS"/>
    <property type="match status" value="1"/>
</dbReference>
<evidence type="ECO:0000259" key="17">
    <source>
        <dbReference type="PROSITE" id="PS51350"/>
    </source>
</evidence>
<keyword evidence="19" id="KW-1185">Reference proteome</keyword>
<keyword evidence="9" id="KW-0808">Transferase</keyword>
<dbReference type="PROSITE" id="PS00742">
    <property type="entry name" value="PEP_ENZYMES_2"/>
    <property type="match status" value="1"/>
</dbReference>
<dbReference type="Pfam" id="PF05524">
    <property type="entry name" value="PEP-utilisers_N"/>
    <property type="match status" value="1"/>
</dbReference>
<dbReference type="EC" id="2.7.3.9" evidence="5"/>
<evidence type="ECO:0000256" key="10">
    <source>
        <dbReference type="ARBA" id="ARBA00022683"/>
    </source>
</evidence>
<evidence type="ECO:0000256" key="13">
    <source>
        <dbReference type="ARBA" id="ARBA00022842"/>
    </source>
</evidence>
<dbReference type="InterPro" id="IPR036637">
    <property type="entry name" value="Phosphohistidine_dom_sf"/>
</dbReference>
<evidence type="ECO:0000256" key="6">
    <source>
        <dbReference type="ARBA" id="ARBA00022448"/>
    </source>
</evidence>
<comment type="subcellular location">
    <subcellularLocation>
        <location evidence="3">Cytoplasm</location>
    </subcellularLocation>
</comment>
<dbReference type="SUPFAM" id="SSF55594">
    <property type="entry name" value="HPr-like"/>
    <property type="match status" value="1"/>
</dbReference>
<evidence type="ECO:0000313" key="18">
    <source>
        <dbReference type="EMBL" id="CAB3788546.1"/>
    </source>
</evidence>
<keyword evidence="8" id="KW-0762">Sugar transport</keyword>
<feature type="coiled-coil region" evidence="14">
    <location>
        <begin position="334"/>
        <end position="361"/>
    </location>
</feature>
<dbReference type="Gene3D" id="3.30.1340.10">
    <property type="entry name" value="HPr-like"/>
    <property type="match status" value="1"/>
</dbReference>
<evidence type="ECO:0000256" key="7">
    <source>
        <dbReference type="ARBA" id="ARBA00022490"/>
    </source>
</evidence>
<dbReference type="CDD" id="cd00367">
    <property type="entry name" value="PTS-HPr_like"/>
    <property type="match status" value="1"/>
</dbReference>
<dbReference type="InterPro" id="IPR023151">
    <property type="entry name" value="PEP_util_CS"/>
</dbReference>
<dbReference type="PROSITE" id="PS00371">
    <property type="entry name" value="PTS_EIIA_TYPE_1_HIS"/>
    <property type="match status" value="1"/>
</dbReference>
<dbReference type="RefSeq" id="WP_175159848.1">
    <property type="nucleotide sequence ID" value="NZ_CADIKI010000006.1"/>
</dbReference>
<evidence type="ECO:0000256" key="11">
    <source>
        <dbReference type="ARBA" id="ARBA00022723"/>
    </source>
</evidence>
<dbReference type="Pfam" id="PF00391">
    <property type="entry name" value="PEP-utilizers"/>
    <property type="match status" value="1"/>
</dbReference>
<keyword evidence="13" id="KW-0460">Magnesium</keyword>
<dbReference type="NCBIfam" id="TIGR01003">
    <property type="entry name" value="PTS_HPr_family"/>
    <property type="match status" value="1"/>
</dbReference>
<dbReference type="GO" id="GO:0046872">
    <property type="term" value="F:metal ion binding"/>
    <property type="evidence" value="ECO:0007669"/>
    <property type="project" value="UniProtKB-KW"/>
</dbReference>
<feature type="region of interest" description="Disordered" evidence="15">
    <location>
        <begin position="257"/>
        <end position="280"/>
    </location>
</feature>
<dbReference type="PANTHER" id="PTHR46244:SF6">
    <property type="entry name" value="PHOSPHOENOLPYRUVATE-PROTEIN PHOSPHOTRANSFERASE"/>
    <property type="match status" value="1"/>
</dbReference>
<dbReference type="Pfam" id="PF00381">
    <property type="entry name" value="PTS-HPr"/>
    <property type="match status" value="1"/>
</dbReference>
<sequence>MKAPERPLRIELIAPLSGVMVPLDSVPDPVFAQKMVGDGVSIDPTSDELLAPLAGKVTQLHKSSHAVTITGDNGLQVLLHIGLDTVLLRGEGFMPLVSEGGTVAVGTPLIRFDPVAVGAKASSLLTQMVIANGELVTRYVPAKGLVNAGTDTALYVELVGSVPDKETAGAAGAILSGEITLPNPAGLHARPAAVVAAQAKKFTSEIRLLRGSDSVNAKSIVAIMGFATTLGDKLRVEARGPDAAEAASVLARVLAEGSGEKPGDAPAPSTPSAPIAAQAATPIAEPVATRSPLTDANEFTGVSASPGLAVGKVVQFRQQAIEVTETGESPQRERAQLEAARHQARQQIEALKATLADASKAQILAAHLELLDDPDLNDMAIAGISEGKGAGFAWRAAFQTQADTLEKLANPLLRERAGDIRDVGRRVLALLAGVRQAQIDVPQDSILIAEELSPSDTTSLDRSKVLGFCTTTGGATSHVAILARSLGIPAICGIDARALQLADGTPVVLDGSRGSLRRNPSADELEQANQRISRQATKREAEKLAATKLAMTADGHRIEVVANIRNAQEARDAVAAGAEGVGLLRSEFLFDARDTAPSEDEQAAEYCAVAEALGRERPLVVRTLDVGGDKPLSYLPLPKEDNPFLGLRGVRVSLAHPDIFRTQLRAILRAAPLGNLHVMFPMIATIEEVQAARKLLLEEAGDHAASVKIGVMIEVPAAALIAEPLAREVDFFSIGTNDLTQYTLAMDRGHPQLARQADALHPAVLRLIGMTVEGAHRHGKWVGICGGIASDAMAVPVLAGLGIDELSVSIPAVGSVKAQLARLTMAEASKLAADVLRLGTAAEVRAHLARFAD</sequence>
<evidence type="ECO:0000256" key="5">
    <source>
        <dbReference type="ARBA" id="ARBA00012232"/>
    </source>
</evidence>
<dbReference type="InterPro" id="IPR036618">
    <property type="entry name" value="PtsI_HPr-bd_sf"/>
</dbReference>
<dbReference type="InterPro" id="IPR015813">
    <property type="entry name" value="Pyrv/PenolPyrv_kinase-like_dom"/>
</dbReference>
<evidence type="ECO:0000259" key="16">
    <source>
        <dbReference type="PROSITE" id="PS51093"/>
    </source>
</evidence>
<dbReference type="InterPro" id="IPR001020">
    <property type="entry name" value="PTS_HPr_His_P_site"/>
</dbReference>
<evidence type="ECO:0000256" key="4">
    <source>
        <dbReference type="ARBA" id="ARBA00007837"/>
    </source>
</evidence>
<dbReference type="InterPro" id="IPR001127">
    <property type="entry name" value="PTS_EIIA_1_perm"/>
</dbReference>
<dbReference type="SUPFAM" id="SSF52009">
    <property type="entry name" value="Phosphohistidine domain"/>
    <property type="match status" value="1"/>
</dbReference>
<dbReference type="InterPro" id="IPR000032">
    <property type="entry name" value="HPr-like"/>
</dbReference>
<name>A0A6J5FWM3_9BURK</name>
<dbReference type="Pfam" id="PF02896">
    <property type="entry name" value="PEP-utilizers_C"/>
    <property type="match status" value="1"/>
</dbReference>
<feature type="domain" description="HPr" evidence="17">
    <location>
        <begin position="174"/>
        <end position="261"/>
    </location>
</feature>
<comment type="similarity">
    <text evidence="4">Belongs to the PEP-utilizing enzyme family.</text>
</comment>